<name>A0ABQ0JW80_9BACT</name>
<proteinExistence type="predicted"/>
<evidence type="ECO:0000313" key="2">
    <source>
        <dbReference type="EMBL" id="GAN33026.1"/>
    </source>
</evidence>
<reference evidence="3" key="1">
    <citation type="journal article" date="2015" name="Genome Announc.">
        <title>Draft Genome Sequence of an Anaerobic Ammonium-Oxidizing Bacterium, "Candidatus Brocadia sinica".</title>
        <authorList>
            <person name="Oshiki M."/>
            <person name="Shinyako-Hata K."/>
            <person name="Satoh H."/>
            <person name="Okabe S."/>
        </authorList>
    </citation>
    <scope>NUCLEOTIDE SEQUENCE [LARGE SCALE GENOMIC DNA]</scope>
    <source>
        <strain evidence="3">JPN1</strain>
    </source>
</reference>
<sequence>MPLLITCDTRTSTARTGRRSPTGPGRINVRIRRLWAINRAGKEPHYRKQPSGSDSEQ</sequence>
<protein>
    <submittedName>
        <fullName evidence="2">Uncharacterized protein</fullName>
    </submittedName>
</protein>
<dbReference type="EMBL" id="BAFN01000001">
    <property type="protein sequence ID" value="GAN33026.1"/>
    <property type="molecule type" value="Genomic_DNA"/>
</dbReference>
<feature type="compositionally biased region" description="Low complexity" evidence="1">
    <location>
        <begin position="9"/>
        <end position="26"/>
    </location>
</feature>
<feature type="region of interest" description="Disordered" evidence="1">
    <location>
        <begin position="1"/>
        <end position="30"/>
    </location>
</feature>
<accession>A0ABQ0JW80</accession>
<evidence type="ECO:0000313" key="3">
    <source>
        <dbReference type="Proteomes" id="UP000032309"/>
    </source>
</evidence>
<comment type="caution">
    <text evidence="2">The sequence shown here is derived from an EMBL/GenBank/DDBJ whole genome shotgun (WGS) entry which is preliminary data.</text>
</comment>
<gene>
    <name evidence="2" type="ORF">BROSI_A1543</name>
</gene>
<keyword evidence="3" id="KW-1185">Reference proteome</keyword>
<dbReference type="Proteomes" id="UP000032309">
    <property type="component" value="Unassembled WGS sequence"/>
</dbReference>
<organism evidence="2 3">
    <name type="scientific">Candidatus Brocadia sinica JPN1</name>
    <dbReference type="NCBI Taxonomy" id="1197129"/>
    <lineage>
        <taxon>Bacteria</taxon>
        <taxon>Pseudomonadati</taxon>
        <taxon>Planctomycetota</taxon>
        <taxon>Candidatus Brocadiia</taxon>
        <taxon>Candidatus Brocadiales</taxon>
        <taxon>Candidatus Brocadiaceae</taxon>
        <taxon>Candidatus Brocadia</taxon>
    </lineage>
</organism>
<evidence type="ECO:0000256" key="1">
    <source>
        <dbReference type="SAM" id="MobiDB-lite"/>
    </source>
</evidence>